<gene>
    <name evidence="4" type="ORF">KSB_21150</name>
</gene>
<evidence type="ECO:0000313" key="5">
    <source>
        <dbReference type="Proteomes" id="UP000654345"/>
    </source>
</evidence>
<dbReference type="Pfam" id="PF00072">
    <property type="entry name" value="Response_reg"/>
    <property type="match status" value="1"/>
</dbReference>
<keyword evidence="5" id="KW-1185">Reference proteome</keyword>
<proteinExistence type="predicted"/>
<evidence type="ECO:0000256" key="2">
    <source>
        <dbReference type="PROSITE-ProRule" id="PRU00169"/>
    </source>
</evidence>
<feature type="modified residue" description="4-aspartylphosphate" evidence="2">
    <location>
        <position position="84"/>
    </location>
</feature>
<dbReference type="Proteomes" id="UP000654345">
    <property type="component" value="Unassembled WGS sequence"/>
</dbReference>
<sequence>MEGIEPGTGTLADKGVWKQVAEAMDATRPGASKRIAIIEDDPLLRTLFSDTLDCFGDWQLSFFIDGQEAKDRLPELDAHLILLDVGLPNLDGASLYKILKGHNKTKDIPIIMITGSHEWELHRMGLQSGLLLRKPFKIEELINIITALLPAEPQS</sequence>
<feature type="domain" description="Response regulatory" evidence="3">
    <location>
        <begin position="34"/>
        <end position="149"/>
    </location>
</feature>
<dbReference type="SMART" id="SM00448">
    <property type="entry name" value="REC"/>
    <property type="match status" value="1"/>
</dbReference>
<dbReference type="EMBL" id="BNJG01000001">
    <property type="protein sequence ID" value="GHO53640.1"/>
    <property type="molecule type" value="Genomic_DNA"/>
</dbReference>
<evidence type="ECO:0000313" key="4">
    <source>
        <dbReference type="EMBL" id="GHO53640.1"/>
    </source>
</evidence>
<organism evidence="4 5">
    <name type="scientific">Ktedonobacter robiniae</name>
    <dbReference type="NCBI Taxonomy" id="2778365"/>
    <lineage>
        <taxon>Bacteria</taxon>
        <taxon>Bacillati</taxon>
        <taxon>Chloroflexota</taxon>
        <taxon>Ktedonobacteria</taxon>
        <taxon>Ktedonobacterales</taxon>
        <taxon>Ktedonobacteraceae</taxon>
        <taxon>Ktedonobacter</taxon>
    </lineage>
</organism>
<dbReference type="RefSeq" id="WP_007908623.1">
    <property type="nucleotide sequence ID" value="NZ_BNJG01000001.1"/>
</dbReference>
<dbReference type="PROSITE" id="PS50110">
    <property type="entry name" value="RESPONSE_REGULATORY"/>
    <property type="match status" value="1"/>
</dbReference>
<keyword evidence="1 2" id="KW-0597">Phosphoprotein</keyword>
<evidence type="ECO:0000256" key="1">
    <source>
        <dbReference type="ARBA" id="ARBA00022553"/>
    </source>
</evidence>
<comment type="caution">
    <text evidence="4">The sequence shown here is derived from an EMBL/GenBank/DDBJ whole genome shotgun (WGS) entry which is preliminary data.</text>
</comment>
<dbReference type="PANTHER" id="PTHR44591:SF23">
    <property type="entry name" value="CHEY SUBFAMILY"/>
    <property type="match status" value="1"/>
</dbReference>
<accession>A0ABQ3ULS8</accession>
<dbReference type="SUPFAM" id="SSF52172">
    <property type="entry name" value="CheY-like"/>
    <property type="match status" value="1"/>
</dbReference>
<reference evidence="4 5" key="1">
    <citation type="journal article" date="2021" name="Int. J. Syst. Evol. Microbiol.">
        <title>Reticulibacter mediterranei gen. nov., sp. nov., within the new family Reticulibacteraceae fam. nov., and Ktedonospora formicarum gen. nov., sp. nov., Ktedonobacter robiniae sp. nov., Dictyobacter formicarum sp. nov. and Dictyobacter arantiisoli sp. nov., belonging to the class Ktedonobacteria.</title>
        <authorList>
            <person name="Yabe S."/>
            <person name="Zheng Y."/>
            <person name="Wang C.M."/>
            <person name="Sakai Y."/>
            <person name="Abe K."/>
            <person name="Yokota A."/>
            <person name="Donadio S."/>
            <person name="Cavaletti L."/>
            <person name="Monciardini P."/>
        </authorList>
    </citation>
    <scope>NUCLEOTIDE SEQUENCE [LARGE SCALE GENOMIC DNA]</scope>
    <source>
        <strain evidence="4 5">SOSP1-30</strain>
    </source>
</reference>
<evidence type="ECO:0000259" key="3">
    <source>
        <dbReference type="PROSITE" id="PS50110"/>
    </source>
</evidence>
<name>A0ABQ3ULS8_9CHLR</name>
<dbReference type="InterPro" id="IPR001789">
    <property type="entry name" value="Sig_transdc_resp-reg_receiver"/>
</dbReference>
<dbReference type="InterPro" id="IPR050595">
    <property type="entry name" value="Bact_response_regulator"/>
</dbReference>
<dbReference type="PANTHER" id="PTHR44591">
    <property type="entry name" value="STRESS RESPONSE REGULATOR PROTEIN 1"/>
    <property type="match status" value="1"/>
</dbReference>
<protein>
    <recommendedName>
        <fullName evidence="3">Response regulatory domain-containing protein</fullName>
    </recommendedName>
</protein>
<dbReference type="Gene3D" id="3.40.50.2300">
    <property type="match status" value="1"/>
</dbReference>
<dbReference type="InterPro" id="IPR011006">
    <property type="entry name" value="CheY-like_superfamily"/>
</dbReference>